<evidence type="ECO:0000256" key="3">
    <source>
        <dbReference type="ARBA" id="ARBA00022729"/>
    </source>
</evidence>
<dbReference type="Gene3D" id="1.10.530.10">
    <property type="match status" value="1"/>
</dbReference>
<dbReference type="Proteomes" id="UP001595828">
    <property type="component" value="Unassembled WGS sequence"/>
</dbReference>
<dbReference type="PANTHER" id="PTHR37423:SF2">
    <property type="entry name" value="MEMBRANE-BOUND LYTIC MUREIN TRANSGLYCOSYLASE C"/>
    <property type="match status" value="1"/>
</dbReference>
<evidence type="ECO:0000256" key="1">
    <source>
        <dbReference type="ARBA" id="ARBA00007734"/>
    </source>
</evidence>
<feature type="chain" id="PRO_5046713202" evidence="4">
    <location>
        <begin position="35"/>
        <end position="596"/>
    </location>
</feature>
<dbReference type="InterPro" id="IPR023346">
    <property type="entry name" value="Lysozyme-like_dom_sf"/>
</dbReference>
<dbReference type="Pfam" id="PF01464">
    <property type="entry name" value="SLT"/>
    <property type="match status" value="1"/>
</dbReference>
<gene>
    <name evidence="6" type="ORF">ACFO0A_10160</name>
</gene>
<dbReference type="PROSITE" id="PS51257">
    <property type="entry name" value="PROKAR_LIPOPROTEIN"/>
    <property type="match status" value="1"/>
</dbReference>
<feature type="domain" description="Transglycosylase SLT" evidence="5">
    <location>
        <begin position="423"/>
        <end position="527"/>
    </location>
</feature>
<dbReference type="InterPro" id="IPR008258">
    <property type="entry name" value="Transglycosylase_SLT_dom_1"/>
</dbReference>
<dbReference type="PANTHER" id="PTHR37423">
    <property type="entry name" value="SOLUBLE LYTIC MUREIN TRANSGLYCOSYLASE-RELATED"/>
    <property type="match status" value="1"/>
</dbReference>
<organism evidence="6 7">
    <name type="scientific">Novosphingobium tardum</name>
    <dbReference type="NCBI Taxonomy" id="1538021"/>
    <lineage>
        <taxon>Bacteria</taxon>
        <taxon>Pseudomonadati</taxon>
        <taxon>Pseudomonadota</taxon>
        <taxon>Alphaproteobacteria</taxon>
        <taxon>Sphingomonadales</taxon>
        <taxon>Sphingomonadaceae</taxon>
        <taxon>Novosphingobium</taxon>
    </lineage>
</organism>
<reference evidence="7" key="1">
    <citation type="journal article" date="2019" name="Int. J. Syst. Evol. Microbiol.">
        <title>The Global Catalogue of Microorganisms (GCM) 10K type strain sequencing project: providing services to taxonomists for standard genome sequencing and annotation.</title>
        <authorList>
            <consortium name="The Broad Institute Genomics Platform"/>
            <consortium name="The Broad Institute Genome Sequencing Center for Infectious Disease"/>
            <person name="Wu L."/>
            <person name="Ma J."/>
        </authorList>
    </citation>
    <scope>NUCLEOTIDE SEQUENCE [LARGE SCALE GENOMIC DNA]</scope>
    <source>
        <strain evidence="7">CGMCC 1.12989</strain>
    </source>
</reference>
<sequence length="596" mass="64639">MKRGTMRVNARFYGKSAALALAIGAAACAVPASANSASVDYFRNRIQNTAVPSLLSNDDKSYYGALFAAIGKEDWATVQAMFAQRPDGPLHAVALSEYYLAANSPKAELTALTDLLDKARDLPWADQIGRLATKRGATDVPAFSDPQRLVALPSAPKRLRPRSIADGTMPDSVGLAIQDRIKNDDPMGARQLLDGIDASLSPEARAEWRQKVSWAFYIENDDLAALSLARTVPEGAGPWVPEGWWTVGLAAWRLGDCAEAADAFQKSAVGAQNDELAAAGYYWASRAWLRCRAPEKVAANLKAAALRGETLYGLLASEALDLRPPVSRPAPDFSSDDWKRLREIGNVRRAVELSEIGQDDLAGEILRYQARVGSADQYAPLSRLARDLGLASTQLWMAYNAPRGGRPDDASRYPSPRWTPASGWKVDPALIYAHALQESNFRTTAVSPAAAKGLMQITPITVRQHAGSLALTAAAVDLTNPEINLAFGQRNLEMLRDSAGTQGLLPKVMAAYNAGLAPVSRWNSEIRDNGDPLLWMESIPYWETRGYVSVVMRNYWMYEKQAGGHSDSRAGLAQGLWPKFPGLSGAQSVRIASRGD</sequence>
<feature type="signal peptide" evidence="4">
    <location>
        <begin position="1"/>
        <end position="34"/>
    </location>
</feature>
<name>A0ABV8RPV6_9SPHN</name>
<proteinExistence type="inferred from homology"/>
<dbReference type="InterPro" id="IPR008939">
    <property type="entry name" value="Lytic_TGlycosylase_superhlx_U"/>
</dbReference>
<dbReference type="SUPFAM" id="SSF48435">
    <property type="entry name" value="Bacterial muramidases"/>
    <property type="match status" value="1"/>
</dbReference>
<keyword evidence="3 4" id="KW-0732">Signal</keyword>
<keyword evidence="7" id="KW-1185">Reference proteome</keyword>
<accession>A0ABV8RPV6</accession>
<dbReference type="EMBL" id="JBHSDR010000006">
    <property type="protein sequence ID" value="MFC4295416.1"/>
    <property type="molecule type" value="Genomic_DNA"/>
</dbReference>
<evidence type="ECO:0000313" key="7">
    <source>
        <dbReference type="Proteomes" id="UP001595828"/>
    </source>
</evidence>
<evidence type="ECO:0000259" key="5">
    <source>
        <dbReference type="Pfam" id="PF01464"/>
    </source>
</evidence>
<dbReference type="CDD" id="cd13401">
    <property type="entry name" value="Slt70-like"/>
    <property type="match status" value="1"/>
</dbReference>
<evidence type="ECO:0000313" key="6">
    <source>
        <dbReference type="EMBL" id="MFC4295416.1"/>
    </source>
</evidence>
<comment type="similarity">
    <text evidence="2">Belongs to the virb1 family.</text>
</comment>
<protein>
    <submittedName>
        <fullName evidence="6">Lytic transglycosylase domain-containing protein</fullName>
    </submittedName>
</protein>
<evidence type="ECO:0000256" key="2">
    <source>
        <dbReference type="ARBA" id="ARBA00009387"/>
    </source>
</evidence>
<comment type="caution">
    <text evidence="6">The sequence shown here is derived from an EMBL/GenBank/DDBJ whole genome shotgun (WGS) entry which is preliminary data.</text>
</comment>
<comment type="similarity">
    <text evidence="1">Belongs to the transglycosylase Slt family.</text>
</comment>
<evidence type="ECO:0000256" key="4">
    <source>
        <dbReference type="SAM" id="SignalP"/>
    </source>
</evidence>
<dbReference type="RefSeq" id="WP_379538891.1">
    <property type="nucleotide sequence ID" value="NZ_JBHSDR010000006.1"/>
</dbReference>
<dbReference type="SUPFAM" id="SSF53955">
    <property type="entry name" value="Lysozyme-like"/>
    <property type="match status" value="1"/>
</dbReference>